<reference evidence="3" key="1">
    <citation type="submission" date="2025-08" db="UniProtKB">
        <authorList>
            <consortium name="RefSeq"/>
        </authorList>
    </citation>
    <scope>IDENTIFICATION</scope>
</reference>
<protein>
    <submittedName>
        <fullName evidence="3">Rho GTPase-activating protein 15-like</fullName>
    </submittedName>
</protein>
<accession>A0A3Q0J1E5</accession>
<evidence type="ECO:0000313" key="3">
    <source>
        <dbReference type="RefSeq" id="XP_026682271.1"/>
    </source>
</evidence>
<organism evidence="2 3">
    <name type="scientific">Diaphorina citri</name>
    <name type="common">Asian citrus psyllid</name>
    <dbReference type="NCBI Taxonomy" id="121845"/>
    <lineage>
        <taxon>Eukaryota</taxon>
        <taxon>Metazoa</taxon>
        <taxon>Ecdysozoa</taxon>
        <taxon>Arthropoda</taxon>
        <taxon>Hexapoda</taxon>
        <taxon>Insecta</taxon>
        <taxon>Pterygota</taxon>
        <taxon>Neoptera</taxon>
        <taxon>Paraneoptera</taxon>
        <taxon>Hemiptera</taxon>
        <taxon>Sternorrhyncha</taxon>
        <taxon>Psylloidea</taxon>
        <taxon>Psyllidae</taxon>
        <taxon>Diaphorininae</taxon>
        <taxon>Diaphorina</taxon>
    </lineage>
</organism>
<feature type="compositionally biased region" description="Polar residues" evidence="1">
    <location>
        <begin position="14"/>
        <end position="24"/>
    </location>
</feature>
<evidence type="ECO:0000256" key="1">
    <source>
        <dbReference type="SAM" id="MobiDB-lite"/>
    </source>
</evidence>
<dbReference type="Proteomes" id="UP000079169">
    <property type="component" value="Unplaced"/>
</dbReference>
<dbReference type="RefSeq" id="XP_026682271.1">
    <property type="nucleotide sequence ID" value="XM_026826470.1"/>
</dbReference>
<feature type="compositionally biased region" description="Basic residues" evidence="1">
    <location>
        <begin position="42"/>
        <end position="51"/>
    </location>
</feature>
<dbReference type="GeneID" id="103513204"/>
<dbReference type="KEGG" id="dci:103513204"/>
<dbReference type="STRING" id="121845.A0A3Q0J1E5"/>
<evidence type="ECO:0000313" key="2">
    <source>
        <dbReference type="Proteomes" id="UP000079169"/>
    </source>
</evidence>
<proteinExistence type="predicted"/>
<gene>
    <name evidence="3" type="primary">LOC103513204</name>
</gene>
<dbReference type="AlphaFoldDB" id="A0A3Q0J1E5"/>
<keyword evidence="2" id="KW-1185">Reference proteome</keyword>
<name>A0A3Q0J1E5_DIACI</name>
<dbReference type="PaxDb" id="121845-A0A3Q0J1E5"/>
<sequence length="98" mass="11055">MILIVPMKRCIVSKSPSGLDNSSRIFKHPITNSPDSSDNKKSKISRSKSVKLKKEGSIEDLPASSAERQTKIKARLKKFFNRRPSMDHLVKKGIYKGK</sequence>
<feature type="region of interest" description="Disordered" evidence="1">
    <location>
        <begin position="14"/>
        <end position="66"/>
    </location>
</feature>